<comment type="cofactor">
    <cofactor evidence="1 4">
        <name>pyridoxal 5'-phosphate</name>
        <dbReference type="ChEBI" id="CHEBI:597326"/>
    </cofactor>
</comment>
<evidence type="ECO:0000256" key="4">
    <source>
        <dbReference type="HAMAP-Rule" id="MF_01201"/>
    </source>
</evidence>
<keyword evidence="2 4" id="KW-0663">Pyridoxal phosphate</keyword>
<dbReference type="GO" id="GO:0008784">
    <property type="term" value="F:alanine racemase activity"/>
    <property type="evidence" value="ECO:0007669"/>
    <property type="project" value="UniProtKB-EC"/>
</dbReference>
<dbReference type="PANTHER" id="PTHR30511:SF0">
    <property type="entry name" value="ALANINE RACEMASE, CATABOLIC-RELATED"/>
    <property type="match status" value="1"/>
</dbReference>
<feature type="modified residue" description="N6-(pyridoxal phosphate)lysine" evidence="4">
    <location>
        <position position="42"/>
    </location>
</feature>
<dbReference type="InterPro" id="IPR001608">
    <property type="entry name" value="Ala_racemase_N"/>
</dbReference>
<dbReference type="SMART" id="SM01005">
    <property type="entry name" value="Ala_racemase_C"/>
    <property type="match status" value="1"/>
</dbReference>
<comment type="caution">
    <text evidence="6">The sequence shown here is derived from an EMBL/GenBank/DDBJ whole genome shotgun (WGS) entry which is preliminary data.</text>
</comment>
<comment type="function">
    <text evidence="4">Catalyzes the interconversion of L-alanine and D-alanine. May also act on other amino acids.</text>
</comment>
<dbReference type="Gene3D" id="2.40.37.10">
    <property type="entry name" value="Lyase, Ornithine Decarboxylase, Chain A, domain 1"/>
    <property type="match status" value="1"/>
</dbReference>
<dbReference type="InterPro" id="IPR029066">
    <property type="entry name" value="PLP-binding_barrel"/>
</dbReference>
<dbReference type="InterPro" id="IPR000821">
    <property type="entry name" value="Ala_racemase"/>
</dbReference>
<dbReference type="Proteomes" id="UP001549257">
    <property type="component" value="Unassembled WGS sequence"/>
</dbReference>
<comment type="catalytic activity">
    <reaction evidence="4">
        <text>L-alanine = D-alanine</text>
        <dbReference type="Rhea" id="RHEA:20249"/>
        <dbReference type="ChEBI" id="CHEBI:57416"/>
        <dbReference type="ChEBI" id="CHEBI:57972"/>
        <dbReference type="EC" id="5.1.1.1"/>
    </reaction>
</comment>
<dbReference type="PRINTS" id="PR00992">
    <property type="entry name" value="ALARACEMASE"/>
</dbReference>
<feature type="active site" description="Proton acceptor; specific for D-alanine" evidence="4">
    <location>
        <position position="42"/>
    </location>
</feature>
<evidence type="ECO:0000256" key="2">
    <source>
        <dbReference type="ARBA" id="ARBA00022898"/>
    </source>
</evidence>
<dbReference type="SUPFAM" id="SSF50621">
    <property type="entry name" value="Alanine racemase C-terminal domain-like"/>
    <property type="match status" value="1"/>
</dbReference>
<comment type="pathway">
    <text evidence="4">Amino-acid biosynthesis; D-alanine biosynthesis; D-alanine from L-alanine: step 1/1.</text>
</comment>
<dbReference type="InterPro" id="IPR009006">
    <property type="entry name" value="Ala_racemase/Decarboxylase_C"/>
</dbReference>
<proteinExistence type="inferred from homology"/>
<dbReference type="NCBIfam" id="TIGR00492">
    <property type="entry name" value="alr"/>
    <property type="match status" value="1"/>
</dbReference>
<dbReference type="InterPro" id="IPR011079">
    <property type="entry name" value="Ala_racemase_C"/>
</dbReference>
<dbReference type="EC" id="5.1.1.1" evidence="4"/>
<dbReference type="EMBL" id="JBEPSJ010000003">
    <property type="protein sequence ID" value="MET4583159.1"/>
    <property type="molecule type" value="Genomic_DNA"/>
</dbReference>
<dbReference type="RefSeq" id="WP_354025327.1">
    <property type="nucleotide sequence ID" value="NZ_JBEPSJ010000003.1"/>
</dbReference>
<sequence length="376" mass="38340">MSPVALAARRALATRSVDHAAIAHNVRTLLAASGRPVMAVVKANGFGHGAREVAATALAAGATWLGVATVDEAVDLRAGGFACPVFAWLIDPWSDLESAITHGITLSCSNVETLGAIAQTARRSGLVARVHLELDTGMARGGATPAAWPGLCLAARDAEQAGSVTVDGVWSHLALASVPGAHSVAHPLSVLRAGAAVATAAGLSPAHVHIANSAGALAHPDTALTMVRAGAAVYGIETVDGETHGLRPALRVTSRVTQLRDVAAGTGVGYHHSYRVAATSRLALVPIGYGDGVPRALSRSGRVVIDGRSFPIRGAISMDQLMVEVDAGVRLGDEVVLIGANPGEPTVTEWATLAGTIPHEVLTGFGSRVALDHLRA</sequence>
<keyword evidence="7" id="KW-1185">Reference proteome</keyword>
<evidence type="ECO:0000313" key="6">
    <source>
        <dbReference type="EMBL" id="MET4583159.1"/>
    </source>
</evidence>
<dbReference type="PANTHER" id="PTHR30511">
    <property type="entry name" value="ALANINE RACEMASE"/>
    <property type="match status" value="1"/>
</dbReference>
<dbReference type="HAMAP" id="MF_01201">
    <property type="entry name" value="Ala_racemase"/>
    <property type="match status" value="1"/>
</dbReference>
<name>A0ABV2QQ42_9MICO</name>
<evidence type="ECO:0000256" key="1">
    <source>
        <dbReference type="ARBA" id="ARBA00001933"/>
    </source>
</evidence>
<dbReference type="CDD" id="cd00430">
    <property type="entry name" value="PLPDE_III_AR"/>
    <property type="match status" value="1"/>
</dbReference>
<evidence type="ECO:0000313" key="7">
    <source>
        <dbReference type="Proteomes" id="UP001549257"/>
    </source>
</evidence>
<evidence type="ECO:0000256" key="3">
    <source>
        <dbReference type="ARBA" id="ARBA00023235"/>
    </source>
</evidence>
<evidence type="ECO:0000259" key="5">
    <source>
        <dbReference type="SMART" id="SM01005"/>
    </source>
</evidence>
<dbReference type="SUPFAM" id="SSF51419">
    <property type="entry name" value="PLP-binding barrel"/>
    <property type="match status" value="1"/>
</dbReference>
<organism evidence="6 7">
    <name type="scientific">Conyzicola nivalis</name>
    <dbReference type="NCBI Taxonomy" id="1477021"/>
    <lineage>
        <taxon>Bacteria</taxon>
        <taxon>Bacillati</taxon>
        <taxon>Actinomycetota</taxon>
        <taxon>Actinomycetes</taxon>
        <taxon>Micrococcales</taxon>
        <taxon>Microbacteriaceae</taxon>
        <taxon>Conyzicola</taxon>
    </lineage>
</organism>
<keyword evidence="3 4" id="KW-0413">Isomerase</keyword>
<feature type="binding site" evidence="4">
    <location>
        <position position="318"/>
    </location>
    <ligand>
        <name>substrate</name>
    </ligand>
</feature>
<comment type="similarity">
    <text evidence="4">Belongs to the alanine racemase family.</text>
</comment>
<feature type="active site" description="Proton acceptor; specific for L-alanine" evidence="4">
    <location>
        <position position="270"/>
    </location>
</feature>
<protein>
    <recommendedName>
        <fullName evidence="4">Alanine racemase</fullName>
        <ecNumber evidence="4">5.1.1.1</ecNumber>
    </recommendedName>
</protein>
<dbReference type="Pfam" id="PF00842">
    <property type="entry name" value="Ala_racemase_C"/>
    <property type="match status" value="1"/>
</dbReference>
<dbReference type="Gene3D" id="3.20.20.10">
    <property type="entry name" value="Alanine racemase"/>
    <property type="match status" value="1"/>
</dbReference>
<feature type="domain" description="Alanine racemase C-terminal" evidence="5">
    <location>
        <begin position="249"/>
        <end position="374"/>
    </location>
</feature>
<reference evidence="6 7" key="1">
    <citation type="submission" date="2024-06" db="EMBL/GenBank/DDBJ databases">
        <title>Sorghum-associated microbial communities from plants grown in Nebraska, USA.</title>
        <authorList>
            <person name="Schachtman D."/>
        </authorList>
    </citation>
    <scope>NUCLEOTIDE SEQUENCE [LARGE SCALE GENOMIC DNA]</scope>
    <source>
        <strain evidence="6 7">2857</strain>
    </source>
</reference>
<accession>A0ABV2QQ42</accession>
<gene>
    <name evidence="6" type="ORF">ABIE21_002678</name>
</gene>
<feature type="binding site" evidence="4">
    <location>
        <position position="140"/>
    </location>
    <ligand>
        <name>substrate</name>
    </ligand>
</feature>
<dbReference type="Pfam" id="PF01168">
    <property type="entry name" value="Ala_racemase_N"/>
    <property type="match status" value="1"/>
</dbReference>